<accession>A0ABV8GZW4</accession>
<evidence type="ECO:0000313" key="3">
    <source>
        <dbReference type="Proteomes" id="UP001595772"/>
    </source>
</evidence>
<evidence type="ECO:0008006" key="4">
    <source>
        <dbReference type="Google" id="ProtNLM"/>
    </source>
</evidence>
<organism evidence="2 3">
    <name type="scientific">Oceanobacillus longus</name>
    <dbReference type="NCBI Taxonomy" id="930120"/>
    <lineage>
        <taxon>Bacteria</taxon>
        <taxon>Bacillati</taxon>
        <taxon>Bacillota</taxon>
        <taxon>Bacilli</taxon>
        <taxon>Bacillales</taxon>
        <taxon>Bacillaceae</taxon>
        <taxon>Oceanobacillus</taxon>
    </lineage>
</organism>
<keyword evidence="1" id="KW-0175">Coiled coil</keyword>
<feature type="coiled-coil region" evidence="1">
    <location>
        <begin position="29"/>
        <end position="56"/>
    </location>
</feature>
<dbReference type="RefSeq" id="WP_379497924.1">
    <property type="nucleotide sequence ID" value="NZ_JBHSAO010000014.1"/>
</dbReference>
<evidence type="ECO:0000256" key="1">
    <source>
        <dbReference type="SAM" id="Coils"/>
    </source>
</evidence>
<sequence length="164" mass="18843">MIVPITGKVSYSITLDPTVWIFDDRKILLNEAFSKKVEETEEMDDLEKISERFNREVLETKMNRPPVNKSISKLEGEEILKNSYVMPLHDFITNAEIKADAKNATFITDSEEDVTVTLPELEDGYFLFSLNGKPLREDGPVHYFYKNGSNKDNPVKNIKKIVIN</sequence>
<keyword evidence="3" id="KW-1185">Reference proteome</keyword>
<dbReference type="EMBL" id="JBHSAO010000014">
    <property type="protein sequence ID" value="MFC4025430.1"/>
    <property type="molecule type" value="Genomic_DNA"/>
</dbReference>
<reference evidence="3" key="1">
    <citation type="journal article" date="2019" name="Int. J. Syst. Evol. Microbiol.">
        <title>The Global Catalogue of Microorganisms (GCM) 10K type strain sequencing project: providing services to taxonomists for standard genome sequencing and annotation.</title>
        <authorList>
            <consortium name="The Broad Institute Genomics Platform"/>
            <consortium name="The Broad Institute Genome Sequencing Center for Infectious Disease"/>
            <person name="Wu L."/>
            <person name="Ma J."/>
        </authorList>
    </citation>
    <scope>NUCLEOTIDE SEQUENCE [LARGE SCALE GENOMIC DNA]</scope>
    <source>
        <strain evidence="3">IBRC-M 10703</strain>
    </source>
</reference>
<gene>
    <name evidence="2" type="ORF">ACFOUV_16705</name>
</gene>
<proteinExistence type="predicted"/>
<name>A0ABV8GZW4_9BACI</name>
<protein>
    <recommendedName>
        <fullName evidence="4">Peptidyl-prolyl cis-trans isomerase</fullName>
    </recommendedName>
</protein>
<comment type="caution">
    <text evidence="2">The sequence shown here is derived from an EMBL/GenBank/DDBJ whole genome shotgun (WGS) entry which is preliminary data.</text>
</comment>
<dbReference type="Proteomes" id="UP001595772">
    <property type="component" value="Unassembled WGS sequence"/>
</dbReference>
<evidence type="ECO:0000313" key="2">
    <source>
        <dbReference type="EMBL" id="MFC4025430.1"/>
    </source>
</evidence>